<name>A0A845BX83_9NEIS</name>
<sequence length="422" mass="45243">MAARVKSGFALKPLLLCSLLLPAAAWSSPADVTRLQQELERLRQQNSLLERRLSQLESRIAPPVKASVAPASSVGQAVSPPAAVLPVGVPRQVAAPTMAAADMAPQQPRAPLPVVSEVPKSVDDIYQDATGFIQSGKFSFETGLTYTHYDTRELKVNGFYALDAIFLGKLNLDRIKSDNLTLDLAARWSPWPRWQFDVNLPLVARYSNFFSGTTAANCSSDCVGEASKTSSPKLGDTSFGVAYKLQQESATRPDVVLNLRARAPTGKHPYDVVSEKIEGQNNLTIPSYLPTGNGVWGTTLGVSAVKTVDPAVLYGSLSYTHNFVGTFNGSDIKLGDSISLGAGLAFALNDKLSIGMSYAQQFGTKTRVNDEKVPGSDSNSATLNLGLTYAMSKNLSVIPNLAVGLTPDAADYAFSLRFPYNF</sequence>
<dbReference type="RefSeq" id="WP_160796501.1">
    <property type="nucleotide sequence ID" value="NZ_WSSB01000007.1"/>
</dbReference>
<keyword evidence="1" id="KW-0175">Coiled coil</keyword>
<evidence type="ECO:0000256" key="1">
    <source>
        <dbReference type="SAM" id="Coils"/>
    </source>
</evidence>
<reference evidence="3 4" key="1">
    <citation type="submission" date="2019-12" db="EMBL/GenBank/DDBJ databases">
        <title>Neisseriaceae gen. nov. sp. Genome sequencing and assembly.</title>
        <authorList>
            <person name="Liu Z."/>
            <person name="Li A."/>
        </authorList>
    </citation>
    <scope>NUCLEOTIDE SEQUENCE [LARGE SCALE GENOMIC DNA]</scope>
    <source>
        <strain evidence="3 4">B2N2-7</strain>
    </source>
</reference>
<dbReference type="Proteomes" id="UP000467214">
    <property type="component" value="Unassembled WGS sequence"/>
</dbReference>
<dbReference type="EMBL" id="WSSB01000007">
    <property type="protein sequence ID" value="MXR37113.1"/>
    <property type="molecule type" value="Genomic_DNA"/>
</dbReference>
<dbReference type="AlphaFoldDB" id="A0A845BX83"/>
<protein>
    <recommendedName>
        <fullName evidence="5">Transporter</fullName>
    </recommendedName>
</protein>
<evidence type="ECO:0000256" key="2">
    <source>
        <dbReference type="SAM" id="SignalP"/>
    </source>
</evidence>
<evidence type="ECO:0000313" key="3">
    <source>
        <dbReference type="EMBL" id="MXR37113.1"/>
    </source>
</evidence>
<dbReference type="InterPro" id="IPR025737">
    <property type="entry name" value="FApF"/>
</dbReference>
<keyword evidence="4" id="KW-1185">Reference proteome</keyword>
<evidence type="ECO:0008006" key="5">
    <source>
        <dbReference type="Google" id="ProtNLM"/>
    </source>
</evidence>
<dbReference type="Pfam" id="PF13557">
    <property type="entry name" value="Phenol_MetA_deg"/>
    <property type="match status" value="1"/>
</dbReference>
<dbReference type="Gene3D" id="2.40.160.10">
    <property type="entry name" value="Porin"/>
    <property type="match status" value="1"/>
</dbReference>
<gene>
    <name evidence="3" type="ORF">GQF02_09025</name>
</gene>
<dbReference type="SUPFAM" id="SSF56935">
    <property type="entry name" value="Porins"/>
    <property type="match status" value="1"/>
</dbReference>
<feature type="coiled-coil region" evidence="1">
    <location>
        <begin position="32"/>
        <end position="59"/>
    </location>
</feature>
<accession>A0A845BX83</accession>
<feature type="chain" id="PRO_5032973319" description="Transporter" evidence="2">
    <location>
        <begin position="26"/>
        <end position="422"/>
    </location>
</feature>
<feature type="signal peptide" evidence="2">
    <location>
        <begin position="1"/>
        <end position="25"/>
    </location>
</feature>
<organism evidence="3 4">
    <name type="scientific">Craterilacuibacter sinensis</name>
    <dbReference type="NCBI Taxonomy" id="2686017"/>
    <lineage>
        <taxon>Bacteria</taxon>
        <taxon>Pseudomonadati</taxon>
        <taxon>Pseudomonadota</taxon>
        <taxon>Betaproteobacteria</taxon>
        <taxon>Neisseriales</taxon>
        <taxon>Neisseriaceae</taxon>
        <taxon>Craterilacuibacter</taxon>
    </lineage>
</organism>
<comment type="caution">
    <text evidence="3">The sequence shown here is derived from an EMBL/GenBank/DDBJ whole genome shotgun (WGS) entry which is preliminary data.</text>
</comment>
<dbReference type="InterPro" id="IPR023614">
    <property type="entry name" value="Porin_dom_sf"/>
</dbReference>
<proteinExistence type="predicted"/>
<keyword evidence="2" id="KW-0732">Signal</keyword>
<evidence type="ECO:0000313" key="4">
    <source>
        <dbReference type="Proteomes" id="UP000467214"/>
    </source>
</evidence>